<dbReference type="KEGG" id="bgo:BM43_5563"/>
<proteinExistence type="predicted"/>
<name>A0A095HKC4_BURGA</name>
<reference evidence="7" key="2">
    <citation type="submission" date="2017-09" db="EMBL/GenBank/DDBJ databases">
        <title>FDA dAtabase for Regulatory Grade micrObial Sequences (FDA-ARGOS): Supporting development and validation of Infectious Disease Dx tests.</title>
        <authorList>
            <person name="Minogue T."/>
            <person name="Wolcott M."/>
            <person name="Wasieloski L."/>
            <person name="Aguilar W."/>
            <person name="Moore D."/>
            <person name="Tallon L."/>
            <person name="Sadzewicz L."/>
            <person name="Ott S."/>
            <person name="Zhao X."/>
            <person name="Nagaraj S."/>
            <person name="Vavikolanu K."/>
            <person name="Aluvathingal J."/>
            <person name="Nadendla S."/>
            <person name="Sichtig H."/>
        </authorList>
    </citation>
    <scope>NUCLEOTIDE SEQUENCE [LARGE SCALE GENOMIC DNA]</scope>
    <source>
        <strain evidence="7">FDAARGOS_390</strain>
    </source>
</reference>
<dbReference type="Proteomes" id="UP001059745">
    <property type="component" value="Chromosome 2"/>
</dbReference>
<feature type="compositionally biased region" description="Polar residues" evidence="1">
    <location>
        <begin position="66"/>
        <end position="77"/>
    </location>
</feature>
<feature type="chain" id="PRO_5011844096" evidence="2">
    <location>
        <begin position="23"/>
        <end position="109"/>
    </location>
</feature>
<dbReference type="RefSeq" id="WP_013690608.1">
    <property type="nucleotide sequence ID" value="NZ_CADEPT010000003.1"/>
</dbReference>
<feature type="signal peptide" evidence="2">
    <location>
        <begin position="1"/>
        <end position="22"/>
    </location>
</feature>
<dbReference type="Proteomes" id="UP000029590">
    <property type="component" value="Unassembled WGS sequence"/>
</dbReference>
<feature type="region of interest" description="Disordered" evidence="1">
    <location>
        <begin position="44"/>
        <end position="109"/>
    </location>
</feature>
<evidence type="ECO:0000313" key="6">
    <source>
        <dbReference type="Proteomes" id="UP000029590"/>
    </source>
</evidence>
<keyword evidence="2" id="KW-0732">Signal</keyword>
<evidence type="ECO:0000313" key="3">
    <source>
        <dbReference type="EMBL" id="KGC14029.1"/>
    </source>
</evidence>
<dbReference type="AlphaFoldDB" id="A0A095HKC4"/>
<evidence type="ECO:0000256" key="2">
    <source>
        <dbReference type="SAM" id="SignalP"/>
    </source>
</evidence>
<protein>
    <submittedName>
        <fullName evidence="4">DUF4148 domain-containing protein</fullName>
    </submittedName>
</protein>
<evidence type="ECO:0000313" key="4">
    <source>
        <dbReference type="EMBL" id="PEH42847.1"/>
    </source>
</evidence>
<reference evidence="4" key="3">
    <citation type="submission" date="2017-09" db="EMBL/GenBank/DDBJ databases">
        <title>FDA dAtabase for Regulatory Grade micrObial Sequences (FDA-ARGOS): Supporting development and validation of Infectious Disease Dx tests.</title>
        <authorList>
            <person name="Minogue T."/>
            <person name="Wolcott M."/>
            <person name="Wasieloski L."/>
            <person name="Aguilar W."/>
            <person name="Moore D."/>
            <person name="Tallon L.J."/>
            <person name="Sadzewicz L."/>
            <person name="Ott S."/>
            <person name="Zhao X."/>
            <person name="Nagaraj S."/>
            <person name="Vavikolanu K."/>
            <person name="Aluvathingal J."/>
            <person name="Nadendla S."/>
            <person name="Sichtig H."/>
        </authorList>
    </citation>
    <scope>NUCLEOTIDE SEQUENCE</scope>
    <source>
        <strain evidence="4">FDAARGOS_390</strain>
    </source>
</reference>
<sequence>MKSLIATVAAAAVLAVPALSFAQPTNGPLTRAEVKAELAQLEKAGYNPSADRNDYPNGIQAAESRINPQQNFANADTSGYGAQPAAAAESGTPSKVRRIADGAPVYKGR</sequence>
<dbReference type="OMA" id="SADRNDY"/>
<dbReference type="EMBL" id="PDDY01000001">
    <property type="protein sequence ID" value="PEH42847.1"/>
    <property type="molecule type" value="Genomic_DNA"/>
</dbReference>
<dbReference type="OrthoDB" id="9020930at2"/>
<dbReference type="EMBL" id="JPGG01000016">
    <property type="protein sequence ID" value="KGC14029.1"/>
    <property type="molecule type" value="Genomic_DNA"/>
</dbReference>
<gene>
    <name evidence="4" type="ORF">CRM94_12180</name>
    <name evidence="3" type="ORF">DM48_2202</name>
    <name evidence="5" type="ORF">NYZ96_34910</name>
</gene>
<accession>A0A0D5D9L2</accession>
<dbReference type="GeneID" id="66460367"/>
<organism evidence="4 7">
    <name type="scientific">Burkholderia gladioli</name>
    <name type="common">Pseudomonas marginata</name>
    <name type="synonym">Phytomonas marginata</name>
    <dbReference type="NCBI Taxonomy" id="28095"/>
    <lineage>
        <taxon>Bacteria</taxon>
        <taxon>Pseudomonadati</taxon>
        <taxon>Pseudomonadota</taxon>
        <taxon>Betaproteobacteria</taxon>
        <taxon>Burkholderiales</taxon>
        <taxon>Burkholderiaceae</taxon>
        <taxon>Burkholderia</taxon>
    </lineage>
</organism>
<evidence type="ECO:0000313" key="5">
    <source>
        <dbReference type="EMBL" id="UWX73578.1"/>
    </source>
</evidence>
<reference evidence="5" key="4">
    <citation type="submission" date="2022-09" db="EMBL/GenBank/DDBJ databases">
        <title>Genomic of Burkholderia gladioli.</title>
        <authorList>
            <person name="Wu H."/>
        </authorList>
    </citation>
    <scope>NUCLEOTIDE SEQUENCE</scope>
    <source>
        <strain evidence="5">ZN-S4</strain>
    </source>
</reference>
<dbReference type="Proteomes" id="UP000220629">
    <property type="component" value="Unassembled WGS sequence"/>
</dbReference>
<dbReference type="InterPro" id="IPR025421">
    <property type="entry name" value="DUF4148"/>
</dbReference>
<evidence type="ECO:0000313" key="7">
    <source>
        <dbReference type="Proteomes" id="UP000220629"/>
    </source>
</evidence>
<reference evidence="3 6" key="1">
    <citation type="submission" date="2014-04" db="EMBL/GenBank/DDBJ databases">
        <authorList>
            <person name="Bishop-Lilly K.A."/>
            <person name="Broomall S.M."/>
            <person name="Chain P.S."/>
            <person name="Chertkov O."/>
            <person name="Coyne S.R."/>
            <person name="Daligault H.E."/>
            <person name="Davenport K.W."/>
            <person name="Erkkila T."/>
            <person name="Frey K.G."/>
            <person name="Gibbons H.S."/>
            <person name="Gu W."/>
            <person name="Jaissle J."/>
            <person name="Johnson S.L."/>
            <person name="Koroleva G.I."/>
            <person name="Ladner J.T."/>
            <person name="Lo C.-C."/>
            <person name="Minogue T.D."/>
            <person name="Munk C."/>
            <person name="Palacios G.F."/>
            <person name="Redden C.L."/>
            <person name="Rosenzweig C.N."/>
            <person name="Scholz M.B."/>
            <person name="Teshima H."/>
            <person name="Xu Y."/>
        </authorList>
    </citation>
    <scope>NUCLEOTIDE SEQUENCE [LARGE SCALE GENOMIC DNA]</scope>
    <source>
        <strain evidence="3">Gladioli</strain>
        <strain evidence="6">gladioli</strain>
    </source>
</reference>
<evidence type="ECO:0000256" key="1">
    <source>
        <dbReference type="SAM" id="MobiDB-lite"/>
    </source>
</evidence>
<accession>A0A095HKC4</accession>
<dbReference type="Pfam" id="PF13663">
    <property type="entry name" value="DUF4148"/>
    <property type="match status" value="1"/>
</dbReference>
<dbReference type="EMBL" id="CP104215">
    <property type="protein sequence ID" value="UWX73578.1"/>
    <property type="molecule type" value="Genomic_DNA"/>
</dbReference>